<dbReference type="InterPro" id="IPR014284">
    <property type="entry name" value="RNA_pol_sigma-70_dom"/>
</dbReference>
<evidence type="ECO:0000259" key="7">
    <source>
        <dbReference type="Pfam" id="PF08281"/>
    </source>
</evidence>
<feature type="domain" description="RNA polymerase sigma factor 70 region 4 type 2" evidence="7">
    <location>
        <begin position="98"/>
        <end position="149"/>
    </location>
</feature>
<dbReference type="Pfam" id="PF08281">
    <property type="entry name" value="Sigma70_r4_2"/>
    <property type="match status" value="1"/>
</dbReference>
<keyword evidence="3" id="KW-0731">Sigma factor</keyword>
<dbReference type="Proteomes" id="UP000468735">
    <property type="component" value="Unassembled WGS sequence"/>
</dbReference>
<dbReference type="GO" id="GO:0003677">
    <property type="term" value="F:DNA binding"/>
    <property type="evidence" value="ECO:0007669"/>
    <property type="project" value="UniProtKB-KW"/>
</dbReference>
<gene>
    <name evidence="8" type="ORF">F8566_38010</name>
</gene>
<dbReference type="NCBIfam" id="TIGR02937">
    <property type="entry name" value="sigma70-ECF"/>
    <property type="match status" value="1"/>
</dbReference>
<dbReference type="InterPro" id="IPR007627">
    <property type="entry name" value="RNA_pol_sigma70_r2"/>
</dbReference>
<protein>
    <submittedName>
        <fullName evidence="8">SigE family RNA polymerase sigma factor</fullName>
    </submittedName>
</protein>
<evidence type="ECO:0000256" key="3">
    <source>
        <dbReference type="ARBA" id="ARBA00023082"/>
    </source>
</evidence>
<evidence type="ECO:0000256" key="4">
    <source>
        <dbReference type="ARBA" id="ARBA00023125"/>
    </source>
</evidence>
<name>A0A6H9YDN3_9ACTN</name>
<sequence length="160" mass="18219">MDAEFRDWAGVRLPALLRYAHLLTGDPHRAEDVVQTALTRTLLGWSRVHRKDDPEGYVRRTILRLVINDRRRSWREHLTASPPEPPPPPLAEPEERWAMRAALATLPPRQRAVLVLRYYEDMSEAQIAEALGCSQGTVKSQASKALAKLRAHLNETEVTK</sequence>
<evidence type="ECO:0000259" key="6">
    <source>
        <dbReference type="Pfam" id="PF04542"/>
    </source>
</evidence>
<evidence type="ECO:0000313" key="9">
    <source>
        <dbReference type="Proteomes" id="UP000468735"/>
    </source>
</evidence>
<dbReference type="InterPro" id="IPR013325">
    <property type="entry name" value="RNA_pol_sigma_r2"/>
</dbReference>
<evidence type="ECO:0000313" key="8">
    <source>
        <dbReference type="EMBL" id="KAB2342358.1"/>
    </source>
</evidence>
<comment type="caution">
    <text evidence="8">The sequence shown here is derived from an EMBL/GenBank/DDBJ whole genome shotgun (WGS) entry which is preliminary data.</text>
</comment>
<dbReference type="InterPro" id="IPR039425">
    <property type="entry name" value="RNA_pol_sigma-70-like"/>
</dbReference>
<organism evidence="8 9">
    <name type="scientific">Actinomadura rudentiformis</name>
    <dbReference type="NCBI Taxonomy" id="359158"/>
    <lineage>
        <taxon>Bacteria</taxon>
        <taxon>Bacillati</taxon>
        <taxon>Actinomycetota</taxon>
        <taxon>Actinomycetes</taxon>
        <taxon>Streptosporangiales</taxon>
        <taxon>Thermomonosporaceae</taxon>
        <taxon>Actinomadura</taxon>
    </lineage>
</organism>
<keyword evidence="2" id="KW-0805">Transcription regulation</keyword>
<dbReference type="GO" id="GO:0016987">
    <property type="term" value="F:sigma factor activity"/>
    <property type="evidence" value="ECO:0007669"/>
    <property type="project" value="UniProtKB-KW"/>
</dbReference>
<dbReference type="NCBIfam" id="TIGR02983">
    <property type="entry name" value="SigE-fam_strep"/>
    <property type="match status" value="1"/>
</dbReference>
<accession>A0A6H9YDN3</accession>
<dbReference type="InterPro" id="IPR013249">
    <property type="entry name" value="RNA_pol_sigma70_r4_t2"/>
</dbReference>
<dbReference type="CDD" id="cd06171">
    <property type="entry name" value="Sigma70_r4"/>
    <property type="match status" value="1"/>
</dbReference>
<reference evidence="8 9" key="1">
    <citation type="submission" date="2019-09" db="EMBL/GenBank/DDBJ databases">
        <title>Actinomadura physcomitrii sp. nov., a novel actinomycete isolated from moss [Physcomitrium sphaericum (Ludw) Fuernr].</title>
        <authorList>
            <person name="Zhuang X."/>
            <person name="Liu C."/>
        </authorList>
    </citation>
    <scope>NUCLEOTIDE SEQUENCE [LARGE SCALE GENOMIC DNA]</scope>
    <source>
        <strain evidence="8 9">HMC1</strain>
    </source>
</reference>
<dbReference type="PANTHER" id="PTHR43133:SF50">
    <property type="entry name" value="ECF RNA POLYMERASE SIGMA FACTOR SIGM"/>
    <property type="match status" value="1"/>
</dbReference>
<dbReference type="InterPro" id="IPR014325">
    <property type="entry name" value="RNA_pol_sigma-E_actinobac"/>
</dbReference>
<dbReference type="GO" id="GO:0006352">
    <property type="term" value="P:DNA-templated transcription initiation"/>
    <property type="evidence" value="ECO:0007669"/>
    <property type="project" value="InterPro"/>
</dbReference>
<proteinExistence type="inferred from homology"/>
<evidence type="ECO:0000256" key="5">
    <source>
        <dbReference type="ARBA" id="ARBA00023163"/>
    </source>
</evidence>
<dbReference type="Pfam" id="PF04542">
    <property type="entry name" value="Sigma70_r2"/>
    <property type="match status" value="1"/>
</dbReference>
<keyword evidence="5" id="KW-0804">Transcription</keyword>
<evidence type="ECO:0000256" key="2">
    <source>
        <dbReference type="ARBA" id="ARBA00023015"/>
    </source>
</evidence>
<dbReference type="Gene3D" id="1.10.10.10">
    <property type="entry name" value="Winged helix-like DNA-binding domain superfamily/Winged helix DNA-binding domain"/>
    <property type="match status" value="1"/>
</dbReference>
<dbReference type="InterPro" id="IPR013324">
    <property type="entry name" value="RNA_pol_sigma_r3/r4-like"/>
</dbReference>
<dbReference type="SUPFAM" id="SSF88946">
    <property type="entry name" value="Sigma2 domain of RNA polymerase sigma factors"/>
    <property type="match status" value="1"/>
</dbReference>
<keyword evidence="4" id="KW-0238">DNA-binding</keyword>
<keyword evidence="9" id="KW-1185">Reference proteome</keyword>
<dbReference type="AlphaFoldDB" id="A0A6H9YDN3"/>
<dbReference type="InterPro" id="IPR036388">
    <property type="entry name" value="WH-like_DNA-bd_sf"/>
</dbReference>
<dbReference type="Gene3D" id="1.10.1740.10">
    <property type="match status" value="1"/>
</dbReference>
<dbReference type="PANTHER" id="PTHR43133">
    <property type="entry name" value="RNA POLYMERASE ECF-TYPE SIGMA FACTO"/>
    <property type="match status" value="1"/>
</dbReference>
<dbReference type="RefSeq" id="WP_151567041.1">
    <property type="nucleotide sequence ID" value="NZ_WBMT01000022.1"/>
</dbReference>
<dbReference type="EMBL" id="WBMT01000022">
    <property type="protein sequence ID" value="KAB2342358.1"/>
    <property type="molecule type" value="Genomic_DNA"/>
</dbReference>
<comment type="similarity">
    <text evidence="1">Belongs to the sigma-70 factor family. ECF subfamily.</text>
</comment>
<evidence type="ECO:0000256" key="1">
    <source>
        <dbReference type="ARBA" id="ARBA00010641"/>
    </source>
</evidence>
<dbReference type="OrthoDB" id="2046835at2"/>
<feature type="domain" description="RNA polymerase sigma-70 region 2" evidence="6">
    <location>
        <begin position="13"/>
        <end position="75"/>
    </location>
</feature>
<dbReference type="SUPFAM" id="SSF88659">
    <property type="entry name" value="Sigma3 and sigma4 domains of RNA polymerase sigma factors"/>
    <property type="match status" value="1"/>
</dbReference>